<dbReference type="GO" id="GO:0003723">
    <property type="term" value="F:RNA binding"/>
    <property type="evidence" value="ECO:0007669"/>
    <property type="project" value="InterPro"/>
</dbReference>
<dbReference type="Proteomes" id="UP001457282">
    <property type="component" value="Unassembled WGS sequence"/>
</dbReference>
<name>A0AAW1YFN8_RUBAR</name>
<accession>A0AAW1YFN8</accession>
<dbReference type="Pfam" id="PF01535">
    <property type="entry name" value="PPR"/>
    <property type="match status" value="5"/>
</dbReference>
<feature type="repeat" description="PPR" evidence="2">
    <location>
        <begin position="304"/>
        <end position="338"/>
    </location>
</feature>
<dbReference type="InterPro" id="IPR046960">
    <property type="entry name" value="PPR_At4g14850-like_plant"/>
</dbReference>
<dbReference type="FunFam" id="1.25.40.10:FF:000242">
    <property type="entry name" value="Pentatricopeptide repeat-containing protein"/>
    <property type="match status" value="1"/>
</dbReference>
<feature type="repeat" description="PPR" evidence="2">
    <location>
        <begin position="273"/>
        <end position="303"/>
    </location>
</feature>
<evidence type="ECO:0008006" key="5">
    <source>
        <dbReference type="Google" id="ProtNLM"/>
    </source>
</evidence>
<dbReference type="EMBL" id="JBEDUW010000001">
    <property type="protein sequence ID" value="KAK9947637.1"/>
    <property type="molecule type" value="Genomic_DNA"/>
</dbReference>
<proteinExistence type="predicted"/>
<protein>
    <recommendedName>
        <fullName evidence="5">Pentatricopeptide repeat-containing protein</fullName>
    </recommendedName>
</protein>
<keyword evidence="1" id="KW-0677">Repeat</keyword>
<dbReference type="InterPro" id="IPR011990">
    <property type="entry name" value="TPR-like_helical_dom_sf"/>
</dbReference>
<dbReference type="Pfam" id="PF13041">
    <property type="entry name" value="PPR_2"/>
    <property type="match status" value="1"/>
</dbReference>
<dbReference type="NCBIfam" id="TIGR00756">
    <property type="entry name" value="PPR"/>
    <property type="match status" value="4"/>
</dbReference>
<dbReference type="PANTHER" id="PTHR47926:SF489">
    <property type="entry name" value="PENTATRICOPEPTIDE REPEAT-CONTAINING PROTEIN"/>
    <property type="match status" value="1"/>
</dbReference>
<evidence type="ECO:0000256" key="2">
    <source>
        <dbReference type="PROSITE-ProRule" id="PRU00708"/>
    </source>
</evidence>
<evidence type="ECO:0000313" key="3">
    <source>
        <dbReference type="EMBL" id="KAK9947637.1"/>
    </source>
</evidence>
<dbReference type="GO" id="GO:0009451">
    <property type="term" value="P:RNA modification"/>
    <property type="evidence" value="ECO:0007669"/>
    <property type="project" value="InterPro"/>
</dbReference>
<evidence type="ECO:0000256" key="1">
    <source>
        <dbReference type="ARBA" id="ARBA00022737"/>
    </source>
</evidence>
<dbReference type="PANTHER" id="PTHR47926">
    <property type="entry name" value="PENTATRICOPEPTIDE REPEAT-CONTAINING PROTEIN"/>
    <property type="match status" value="1"/>
</dbReference>
<feature type="repeat" description="PPR" evidence="2">
    <location>
        <begin position="42"/>
        <end position="76"/>
    </location>
</feature>
<gene>
    <name evidence="3" type="ORF">M0R45_003251</name>
</gene>
<evidence type="ECO:0000313" key="4">
    <source>
        <dbReference type="Proteomes" id="UP001457282"/>
    </source>
</evidence>
<organism evidence="3 4">
    <name type="scientific">Rubus argutus</name>
    <name type="common">Southern blackberry</name>
    <dbReference type="NCBI Taxonomy" id="59490"/>
    <lineage>
        <taxon>Eukaryota</taxon>
        <taxon>Viridiplantae</taxon>
        <taxon>Streptophyta</taxon>
        <taxon>Embryophyta</taxon>
        <taxon>Tracheophyta</taxon>
        <taxon>Spermatophyta</taxon>
        <taxon>Magnoliopsida</taxon>
        <taxon>eudicotyledons</taxon>
        <taxon>Gunneridae</taxon>
        <taxon>Pentapetalae</taxon>
        <taxon>rosids</taxon>
        <taxon>fabids</taxon>
        <taxon>Rosales</taxon>
        <taxon>Rosaceae</taxon>
        <taxon>Rosoideae</taxon>
        <taxon>Rosoideae incertae sedis</taxon>
        <taxon>Rubus</taxon>
    </lineage>
</organism>
<keyword evidence="4" id="KW-1185">Reference proteome</keyword>
<reference evidence="3 4" key="1">
    <citation type="journal article" date="2023" name="G3 (Bethesda)">
        <title>A chromosome-length genome assembly and annotation of blackberry (Rubus argutus, cv. 'Hillquist').</title>
        <authorList>
            <person name="Bruna T."/>
            <person name="Aryal R."/>
            <person name="Dudchenko O."/>
            <person name="Sargent D.J."/>
            <person name="Mead D."/>
            <person name="Buti M."/>
            <person name="Cavallini A."/>
            <person name="Hytonen T."/>
            <person name="Andres J."/>
            <person name="Pham M."/>
            <person name="Weisz D."/>
            <person name="Mascagni F."/>
            <person name="Usai G."/>
            <person name="Natali L."/>
            <person name="Bassil N."/>
            <person name="Fernandez G.E."/>
            <person name="Lomsadze A."/>
            <person name="Armour M."/>
            <person name="Olukolu B."/>
            <person name="Poorten T."/>
            <person name="Britton C."/>
            <person name="Davik J."/>
            <person name="Ashrafi H."/>
            <person name="Aiden E.L."/>
            <person name="Borodovsky M."/>
            <person name="Worthington M."/>
        </authorList>
    </citation>
    <scope>NUCLEOTIDE SEQUENCE [LARGE SCALE GENOMIC DNA]</scope>
    <source>
        <strain evidence="3">PI 553951</strain>
    </source>
</reference>
<comment type="caution">
    <text evidence="3">The sequence shown here is derived from an EMBL/GenBank/DDBJ whole genome shotgun (WGS) entry which is preliminary data.</text>
</comment>
<feature type="repeat" description="PPR" evidence="2">
    <location>
        <begin position="178"/>
        <end position="212"/>
    </location>
</feature>
<dbReference type="PROSITE" id="PS51375">
    <property type="entry name" value="PPR"/>
    <property type="match status" value="4"/>
</dbReference>
<dbReference type="AlphaFoldDB" id="A0AAW1YFN8"/>
<sequence>MFLLGLNQRRANLNKFMVFCTHPSLGDLHYAQKVFNHIRTPGLFIYNVMIKALAKTSSFKSVIKLFRRLRKDRLLPDNFTYPFVFKAIGCLGEAQEGAKVFDEMPERNIVCWNVTILGYVKCRRFGDALIVFWRMRNESNEKPDEATVVSTLWACTALEKLELGKEIDDYIRGELGLNAITGNALVNMYAKCGCLGEARKVFDEIPWKNVICWTSMVCGYVNCVALFQEMQFRRVRVDKFTVVALLTGCAQLGALEQGKWIHWYIDENGIKIDTVVGTALIDLYAKCGCIDESVEIFNGMKEKDAATWTSIVCALAMNGKTSKALELFSEMKQVGIKPDNITFIGVLSACSHGGLVDGGRKFFNSMRKDCGIEPKLEHYGCLIDLLGRAGLLNEAEELIERIPSGKNKIIVHEFHGKRILRCSN</sequence>
<dbReference type="Gene3D" id="1.25.40.10">
    <property type="entry name" value="Tetratricopeptide repeat domain"/>
    <property type="match status" value="3"/>
</dbReference>
<dbReference type="InterPro" id="IPR002885">
    <property type="entry name" value="PPR_rpt"/>
</dbReference>